<evidence type="ECO:0000313" key="7">
    <source>
        <dbReference type="EMBL" id="ACY47296.1"/>
    </source>
</evidence>
<dbReference type="eggNOG" id="COG1030">
    <property type="taxonomic scope" value="Bacteria"/>
</dbReference>
<sequence length="170" mass="18156">MELLLAITLILIGLALIVAEVYLIPGMNIAGILGVVLVLFGLAYAFTASGLLAGLAVLFGTLVAGGVLFLVLWRSGAWRQFVLATSLKSESAERPGEYRARYLGKEGIAVTPLRPVGIVEIDGERIEAATEGQYIAAGSRVRVVAMDRRRYFVRLATRSEASSSPDSTES</sequence>
<dbReference type="GO" id="GO:0005886">
    <property type="term" value="C:plasma membrane"/>
    <property type="evidence" value="ECO:0007669"/>
    <property type="project" value="TreeGrafter"/>
</dbReference>
<evidence type="ECO:0000256" key="3">
    <source>
        <dbReference type="ARBA" id="ARBA00022989"/>
    </source>
</evidence>
<feature type="domain" description="NfeD-like C-terminal" evidence="6">
    <location>
        <begin position="100"/>
        <end position="154"/>
    </location>
</feature>
<gene>
    <name evidence="7" type="ordered locus">Rmar_0392</name>
</gene>
<keyword evidence="3 5" id="KW-1133">Transmembrane helix</keyword>
<dbReference type="InterPro" id="IPR002810">
    <property type="entry name" value="NfeD-like_C"/>
</dbReference>
<dbReference type="Gene3D" id="2.40.50.140">
    <property type="entry name" value="Nucleic acid-binding proteins"/>
    <property type="match status" value="1"/>
</dbReference>
<dbReference type="AlphaFoldDB" id="D0ME72"/>
<evidence type="ECO:0000256" key="2">
    <source>
        <dbReference type="ARBA" id="ARBA00022692"/>
    </source>
</evidence>
<dbReference type="Proteomes" id="UP000002221">
    <property type="component" value="Chromosome"/>
</dbReference>
<feature type="transmembrane region" description="Helical" evidence="5">
    <location>
        <begin position="51"/>
        <end position="73"/>
    </location>
</feature>
<dbReference type="STRING" id="518766.Rmar_0392"/>
<evidence type="ECO:0000256" key="5">
    <source>
        <dbReference type="SAM" id="Phobius"/>
    </source>
</evidence>
<dbReference type="SUPFAM" id="SSF141322">
    <property type="entry name" value="NfeD domain-like"/>
    <property type="match status" value="1"/>
</dbReference>
<dbReference type="RefSeq" id="WP_012842908.1">
    <property type="nucleotide sequence ID" value="NC_013501.1"/>
</dbReference>
<proteinExistence type="predicted"/>
<evidence type="ECO:0000256" key="1">
    <source>
        <dbReference type="ARBA" id="ARBA00004141"/>
    </source>
</evidence>
<dbReference type="HOGENOM" id="CLU_087257_2_1_10"/>
<dbReference type="OrthoDB" id="1120520at2"/>
<dbReference type="KEGG" id="rmr:Rmar_0392"/>
<dbReference type="PANTHER" id="PTHR33507">
    <property type="entry name" value="INNER MEMBRANE PROTEIN YBBJ"/>
    <property type="match status" value="1"/>
</dbReference>
<feature type="transmembrane region" description="Helical" evidence="5">
    <location>
        <begin position="29"/>
        <end position="46"/>
    </location>
</feature>
<keyword evidence="8" id="KW-1185">Reference proteome</keyword>
<dbReference type="EMBL" id="CP001807">
    <property type="protein sequence ID" value="ACY47296.1"/>
    <property type="molecule type" value="Genomic_DNA"/>
</dbReference>
<organism evidence="7 8">
    <name type="scientific">Rhodothermus marinus (strain ATCC 43812 / DSM 4252 / R-10)</name>
    <name type="common">Rhodothermus obamensis</name>
    <dbReference type="NCBI Taxonomy" id="518766"/>
    <lineage>
        <taxon>Bacteria</taxon>
        <taxon>Pseudomonadati</taxon>
        <taxon>Rhodothermota</taxon>
        <taxon>Rhodothermia</taxon>
        <taxon>Rhodothermales</taxon>
        <taxon>Rhodothermaceae</taxon>
        <taxon>Rhodothermus</taxon>
    </lineage>
</organism>
<evidence type="ECO:0000259" key="6">
    <source>
        <dbReference type="Pfam" id="PF01957"/>
    </source>
</evidence>
<dbReference type="InterPro" id="IPR052165">
    <property type="entry name" value="Membrane_assoc_protease"/>
</dbReference>
<dbReference type="Pfam" id="PF01957">
    <property type="entry name" value="NfeD"/>
    <property type="match status" value="1"/>
</dbReference>
<dbReference type="PANTHER" id="PTHR33507:SF3">
    <property type="entry name" value="INNER MEMBRANE PROTEIN YBBJ"/>
    <property type="match status" value="1"/>
</dbReference>
<protein>
    <recommendedName>
        <fullName evidence="6">NfeD-like C-terminal domain-containing protein</fullName>
    </recommendedName>
</protein>
<comment type="subcellular location">
    <subcellularLocation>
        <location evidence="1">Membrane</location>
        <topology evidence="1">Multi-pass membrane protein</topology>
    </subcellularLocation>
</comment>
<accession>D0ME72</accession>
<evidence type="ECO:0000256" key="4">
    <source>
        <dbReference type="ARBA" id="ARBA00023136"/>
    </source>
</evidence>
<keyword evidence="2 5" id="KW-0812">Transmembrane</keyword>
<reference evidence="7 8" key="1">
    <citation type="journal article" date="2009" name="Stand. Genomic Sci.">
        <title>Complete genome sequence of Rhodothermus marinus type strain (R-10).</title>
        <authorList>
            <person name="Nolan M."/>
            <person name="Tindall B.J."/>
            <person name="Pomrenke H."/>
            <person name="Lapidus A."/>
            <person name="Copeland A."/>
            <person name="Glavina Del Rio T."/>
            <person name="Lucas S."/>
            <person name="Chen F."/>
            <person name="Tice H."/>
            <person name="Cheng J.F."/>
            <person name="Saunders E."/>
            <person name="Han C."/>
            <person name="Bruce D."/>
            <person name="Goodwin L."/>
            <person name="Chain P."/>
            <person name="Pitluck S."/>
            <person name="Ovchinikova G."/>
            <person name="Pati A."/>
            <person name="Ivanova N."/>
            <person name="Mavromatis K."/>
            <person name="Chen A."/>
            <person name="Palaniappan K."/>
            <person name="Land M."/>
            <person name="Hauser L."/>
            <person name="Chang Y.J."/>
            <person name="Jeffries C.D."/>
            <person name="Brettin T."/>
            <person name="Goker M."/>
            <person name="Bristow J."/>
            <person name="Eisen J.A."/>
            <person name="Markowitz V."/>
            <person name="Hugenholtz P."/>
            <person name="Kyrpides N.C."/>
            <person name="Klenk H.P."/>
            <person name="Detter J.C."/>
        </authorList>
    </citation>
    <scope>NUCLEOTIDE SEQUENCE [LARGE SCALE GENOMIC DNA]</scope>
    <source>
        <strain evidence="8">ATCC 43812 / DSM 4252 / R-10</strain>
    </source>
</reference>
<keyword evidence="4 5" id="KW-0472">Membrane</keyword>
<evidence type="ECO:0000313" key="8">
    <source>
        <dbReference type="Proteomes" id="UP000002221"/>
    </source>
</evidence>
<dbReference type="InterPro" id="IPR012340">
    <property type="entry name" value="NA-bd_OB-fold"/>
</dbReference>
<name>D0ME72_RHOM4</name>